<proteinExistence type="predicted"/>
<protein>
    <submittedName>
        <fullName evidence="4">APHP domain-containing protein</fullName>
    </submittedName>
</protein>
<accession>H1Z423</accession>
<dbReference type="Pfam" id="PF11824">
    <property type="entry name" value="DUF3344"/>
    <property type="match status" value="1"/>
</dbReference>
<gene>
    <name evidence="4" type="ORF">Metlim_1601</name>
</gene>
<evidence type="ECO:0000259" key="3">
    <source>
        <dbReference type="Pfam" id="PF11824"/>
    </source>
</evidence>
<evidence type="ECO:0000259" key="2">
    <source>
        <dbReference type="Pfam" id="PF07705"/>
    </source>
</evidence>
<dbReference type="HOGENOM" id="CLU_459030_0_0_2"/>
<name>H1Z423_9EURY</name>
<feature type="transmembrane region" description="Helical" evidence="1">
    <location>
        <begin position="500"/>
        <end position="520"/>
    </location>
</feature>
<dbReference type="InterPro" id="IPR013783">
    <property type="entry name" value="Ig-like_fold"/>
</dbReference>
<organism evidence="4 5">
    <name type="scientific">Methanoplanus limicola DSM 2279</name>
    <dbReference type="NCBI Taxonomy" id="937775"/>
    <lineage>
        <taxon>Archaea</taxon>
        <taxon>Methanobacteriati</taxon>
        <taxon>Methanobacteriota</taxon>
        <taxon>Stenosarchaea group</taxon>
        <taxon>Methanomicrobia</taxon>
        <taxon>Methanomicrobiales</taxon>
        <taxon>Methanomicrobiaceae</taxon>
        <taxon>Methanoplanus</taxon>
    </lineage>
</organism>
<dbReference type="STRING" id="937775.Metlim_1601"/>
<dbReference type="InParanoid" id="H1Z423"/>
<sequence length="613" mass="66990">MILNMREKKIVANFAITTTILLCLCLLLFTVPVAAVFEFEGIPLEISAQGKVSGEILTFGDYGVREPPAELSFNLPSNPEMARIYVGVWGGTEKYTGSAEINVNNLEKITYRLFGERDKTGNIYVSGHGVYWIADDISESLHPGENHIYINTSRGEEGNKLDGRLYCVFVVAAVEDNSGYITQYWIAEGNENLHGEGWSGTNPTRHDFTEYVFDGANLNGLESAELTAVMLATNKGQPDYIIFNGQDLGIEPNNADAYPAGARDIGNEISMDANGGTGTESRYVDAEIFDVTGLISGDNTVIFERGRDSDGDGKMDTSGTIPEGEDYIHACSAILAIKTKDDLSPKFPDYRIDSVTTENAYDGEDAVIKAEIRNYGFYSAEPVTVIFSINGVEIGSETITPEKTGIFNAQTGWNAKKGDHKLTAEIRGTDVLAGDNSKNHISEKQITIGTLPDLSVKIQKPYKKGEDNEETEKTPLSPLPLIGGLIGFFMLRNNGRKKTALIMALLVVISFAAIALPVSAESQTYSEYTLPIEITNSGGSSVDEYTITLYMDDEKAAFKIVSEPIQPGESTKVDLFVFTVPGNHKLKAIINEDSSMKESDTSNNIFEGYFEFD</sequence>
<dbReference type="AlphaFoldDB" id="H1Z423"/>
<evidence type="ECO:0000313" key="5">
    <source>
        <dbReference type="Proteomes" id="UP000005741"/>
    </source>
</evidence>
<feature type="domain" description="CARDB" evidence="2">
    <location>
        <begin position="521"/>
        <end position="607"/>
    </location>
</feature>
<keyword evidence="1" id="KW-0812">Transmembrane</keyword>
<evidence type="ECO:0000256" key="1">
    <source>
        <dbReference type="SAM" id="Phobius"/>
    </source>
</evidence>
<dbReference type="Proteomes" id="UP000005741">
    <property type="component" value="Chromosome"/>
</dbReference>
<keyword evidence="5" id="KW-1185">Reference proteome</keyword>
<keyword evidence="1" id="KW-1133">Transmembrane helix</keyword>
<feature type="domain" description="DUF3344" evidence="3">
    <location>
        <begin position="40"/>
        <end position="338"/>
    </location>
</feature>
<dbReference type="Gene3D" id="2.60.40.10">
    <property type="entry name" value="Immunoglobulins"/>
    <property type="match status" value="2"/>
</dbReference>
<dbReference type="InterPro" id="IPR011635">
    <property type="entry name" value="CARDB"/>
</dbReference>
<dbReference type="InterPro" id="IPR021779">
    <property type="entry name" value="DUF3344"/>
</dbReference>
<keyword evidence="1" id="KW-0472">Membrane</keyword>
<dbReference type="EMBL" id="CM001436">
    <property type="protein sequence ID" value="EHQ35702.1"/>
    <property type="molecule type" value="Genomic_DNA"/>
</dbReference>
<evidence type="ECO:0000313" key="4">
    <source>
        <dbReference type="EMBL" id="EHQ35702.1"/>
    </source>
</evidence>
<dbReference type="Pfam" id="PF07705">
    <property type="entry name" value="CARDB"/>
    <property type="match status" value="1"/>
</dbReference>
<reference evidence="4 5" key="1">
    <citation type="submission" date="2011-10" db="EMBL/GenBank/DDBJ databases">
        <title>The Improved High-Quality Draft genome of Methanoplanus limicola DSM 2279.</title>
        <authorList>
            <consortium name="US DOE Joint Genome Institute (JGI-PGF)"/>
            <person name="Lucas S."/>
            <person name="Copeland A."/>
            <person name="Lapidus A."/>
            <person name="Glavina del Rio T."/>
            <person name="Dalin E."/>
            <person name="Tice H."/>
            <person name="Bruce D."/>
            <person name="Goodwin L."/>
            <person name="Pitluck S."/>
            <person name="Peters L."/>
            <person name="Mikhailova N."/>
            <person name="Lu M."/>
            <person name="Kyrpides N."/>
            <person name="Mavromatis K."/>
            <person name="Ivanova N."/>
            <person name="Markowitz V."/>
            <person name="Cheng J.-F."/>
            <person name="Hugenholtz P."/>
            <person name="Woyke T."/>
            <person name="Wu D."/>
            <person name="Wirth R."/>
            <person name="Brambilla E.-M."/>
            <person name="Klenk H.-P."/>
            <person name="Eisen J.A."/>
        </authorList>
    </citation>
    <scope>NUCLEOTIDE SEQUENCE [LARGE SCALE GENOMIC DNA]</scope>
    <source>
        <strain evidence="4 5">DSM 2279</strain>
    </source>
</reference>